<dbReference type="Gene3D" id="3.40.50.850">
    <property type="entry name" value="Isochorismatase-like"/>
    <property type="match status" value="1"/>
</dbReference>
<dbReference type="SUPFAM" id="SSF52499">
    <property type="entry name" value="Isochorismatase-like hydrolases"/>
    <property type="match status" value="1"/>
</dbReference>
<evidence type="ECO:0000256" key="1">
    <source>
        <dbReference type="ARBA" id="ARBA00022801"/>
    </source>
</evidence>
<accession>A0A6B3SYJ9</accession>
<protein>
    <submittedName>
        <fullName evidence="3">Cysteine hydrolase</fullName>
    </submittedName>
</protein>
<dbReference type="InterPro" id="IPR000868">
    <property type="entry name" value="Isochorismatase-like_dom"/>
</dbReference>
<evidence type="ECO:0000313" key="3">
    <source>
        <dbReference type="EMBL" id="NEX63079.1"/>
    </source>
</evidence>
<gene>
    <name evidence="3" type="ORF">G3574_18500</name>
</gene>
<dbReference type="CDD" id="cd01014">
    <property type="entry name" value="nicotinamidase_related"/>
    <property type="match status" value="1"/>
</dbReference>
<feature type="domain" description="Isochorismatase-like" evidence="2">
    <location>
        <begin position="8"/>
        <end position="151"/>
    </location>
</feature>
<evidence type="ECO:0000313" key="4">
    <source>
        <dbReference type="Proteomes" id="UP000482155"/>
    </source>
</evidence>
<dbReference type="PANTHER" id="PTHR43540">
    <property type="entry name" value="PEROXYUREIDOACRYLATE/UREIDOACRYLATE AMIDOHYDROLASE-RELATED"/>
    <property type="match status" value="1"/>
</dbReference>
<dbReference type="AlphaFoldDB" id="A0A6B3SYJ9"/>
<dbReference type="InterPro" id="IPR050272">
    <property type="entry name" value="Isochorismatase-like_hydrls"/>
</dbReference>
<organism evidence="3 4">
    <name type="scientific">Noviherbaspirillum galbum</name>
    <dbReference type="NCBI Taxonomy" id="2709383"/>
    <lineage>
        <taxon>Bacteria</taxon>
        <taxon>Pseudomonadati</taxon>
        <taxon>Pseudomonadota</taxon>
        <taxon>Betaproteobacteria</taxon>
        <taxon>Burkholderiales</taxon>
        <taxon>Oxalobacteraceae</taxon>
        <taxon>Noviherbaspirillum</taxon>
    </lineage>
</organism>
<evidence type="ECO:0000259" key="2">
    <source>
        <dbReference type="Pfam" id="PF00857"/>
    </source>
</evidence>
<dbReference type="Proteomes" id="UP000482155">
    <property type="component" value="Unassembled WGS sequence"/>
</dbReference>
<keyword evidence="1 3" id="KW-0378">Hydrolase</keyword>
<sequence length="213" mass="22711">MSSSPRRALLVIDVQNEYFTGSLRIEHPPVSVSLPNIGRAMDAASAAGIPVIVVQHDLPETAPVFARGSRNWQLHEEVARRPADHHVMKSMASAFTGTDLAAWLSSHGIDTLAIAGYMTHNCDAATIFHASHAGLKVELLQDATGSLPYENAAGKASAEEIHRVFCTVFHSNFAAVASTENWIAAAREGQALGQDNVYLSNQRATASKAAQAA</sequence>
<dbReference type="Pfam" id="PF00857">
    <property type="entry name" value="Isochorismatase"/>
    <property type="match status" value="1"/>
</dbReference>
<name>A0A6B3SYJ9_9BURK</name>
<dbReference type="PANTHER" id="PTHR43540:SF6">
    <property type="entry name" value="ISOCHORISMATASE-LIKE DOMAIN-CONTAINING PROTEIN"/>
    <property type="match status" value="1"/>
</dbReference>
<comment type="caution">
    <text evidence="3">The sequence shown here is derived from an EMBL/GenBank/DDBJ whole genome shotgun (WGS) entry which is preliminary data.</text>
</comment>
<dbReference type="InterPro" id="IPR036380">
    <property type="entry name" value="Isochorismatase-like_sf"/>
</dbReference>
<proteinExistence type="predicted"/>
<reference evidence="3 4" key="1">
    <citation type="submission" date="2020-02" db="EMBL/GenBank/DDBJ databases">
        <authorList>
            <person name="Kim M.K."/>
        </authorList>
    </citation>
    <scope>NUCLEOTIDE SEQUENCE [LARGE SCALE GENOMIC DNA]</scope>
    <source>
        <strain evidence="3 4">17J57-3</strain>
    </source>
</reference>
<dbReference type="RefSeq" id="WP_163966453.1">
    <property type="nucleotide sequence ID" value="NZ_JAAIVB010000065.1"/>
</dbReference>
<keyword evidence="4" id="KW-1185">Reference proteome</keyword>
<dbReference type="GO" id="GO:0016787">
    <property type="term" value="F:hydrolase activity"/>
    <property type="evidence" value="ECO:0007669"/>
    <property type="project" value="UniProtKB-KW"/>
</dbReference>
<dbReference type="EMBL" id="JAAIVB010000065">
    <property type="protein sequence ID" value="NEX63079.1"/>
    <property type="molecule type" value="Genomic_DNA"/>
</dbReference>